<feature type="domain" description="Protein export membrane protein SecD/SecF C-terminal" evidence="10">
    <location>
        <begin position="374"/>
        <end position="543"/>
    </location>
</feature>
<keyword evidence="2 9" id="KW-0813">Transport</keyword>
<dbReference type="InterPro" id="IPR054384">
    <property type="entry name" value="SecDF_P1_head"/>
</dbReference>
<dbReference type="Gene3D" id="3.30.70.3400">
    <property type="match status" value="1"/>
</dbReference>
<dbReference type="GO" id="GO:0005886">
    <property type="term" value="C:plasma membrane"/>
    <property type="evidence" value="ECO:0007669"/>
    <property type="project" value="UniProtKB-SubCell"/>
</dbReference>
<dbReference type="Pfam" id="PF21760">
    <property type="entry name" value="SecD_1st"/>
    <property type="match status" value="1"/>
</dbReference>
<dbReference type="PRINTS" id="PR01755">
    <property type="entry name" value="SECFTRNLCASE"/>
</dbReference>
<dbReference type="GO" id="GO:0065002">
    <property type="term" value="P:intracellular protein transmembrane transport"/>
    <property type="evidence" value="ECO:0007669"/>
    <property type="project" value="UniProtKB-UniRule"/>
</dbReference>
<comment type="subcellular location">
    <subcellularLocation>
        <location evidence="1 9">Cell membrane</location>
        <topology evidence="1 9">Multi-pass membrane protein</topology>
    </subcellularLocation>
</comment>
<sequence>MLQIDLWKRIAIILTIVAGLLLAVPNAFYPRVEAHNDAVLALEGGATGAGLEENAAQWPAFLPSGLVNLGLDLRGGAHLLAELPLEDVYEKRLVGFWPSVLDAMRAERATIGTFRRIGIEDGELRIRLSDASKMDRAIEIVSALARPVVSLSTVGATDFEVTSRNDLLIVSMSEAERLATDERTMLQSLEIIRRRIDEVGTREPTIQRQGTNRILIQVPGLGSAQELKDLIGTTAQLSFHPVVGRTSNTNDRAGVGNVIFPSIDEEGVFYVLEENPVVTGEELVDSQPSFDQNGGPAVSFRFNSAGGAKFGRYTAENVGQLFAIVLDEEVISAPRINEAIPGGSGIISGNFSLEQSTQLAVLLRAGALPVEPTFVEERTIGPQLGQDSIDAGRIACIVAFSGVLVFMVLSYGTFGLFANLALIVNVAMIFGLLSMIGATLTLPGIAGIVLTIGMAVDANVLIFERIREELKSAKGPARAIELGYEKALSAILDANITTFITAVILFVMGSGPVRGFAITLGLGILTSVFTAIFVTRLIVVIWFERRRPKTLEV</sequence>
<evidence type="ECO:0000256" key="7">
    <source>
        <dbReference type="ARBA" id="ARBA00023010"/>
    </source>
</evidence>
<evidence type="ECO:0000256" key="3">
    <source>
        <dbReference type="ARBA" id="ARBA00022475"/>
    </source>
</evidence>
<proteinExistence type="inferred from homology"/>
<gene>
    <name evidence="9" type="primary">secD</name>
    <name evidence="13" type="ORF">NIG5292_00167</name>
</gene>
<dbReference type="InterPro" id="IPR048631">
    <property type="entry name" value="SecD_1st"/>
</dbReference>
<dbReference type="STRING" id="282199.GCA_001049735_00167"/>
<dbReference type="InterPro" id="IPR055344">
    <property type="entry name" value="SecD_SecF_C_bact"/>
</dbReference>
<dbReference type="NCBIfam" id="TIGR01129">
    <property type="entry name" value="secD"/>
    <property type="match status" value="1"/>
</dbReference>
<evidence type="ECO:0000256" key="5">
    <source>
        <dbReference type="ARBA" id="ARBA00022927"/>
    </source>
</evidence>
<dbReference type="GO" id="GO:0043952">
    <property type="term" value="P:protein transport by the Sec complex"/>
    <property type="evidence" value="ECO:0007669"/>
    <property type="project" value="UniProtKB-UniRule"/>
</dbReference>
<feature type="transmembrane region" description="Helical" evidence="9">
    <location>
        <begin position="487"/>
        <end position="509"/>
    </location>
</feature>
<dbReference type="OrthoDB" id="9805019at2"/>
<name>A0A0U1NHD3_9RHOB</name>
<dbReference type="GO" id="GO:0006605">
    <property type="term" value="P:protein targeting"/>
    <property type="evidence" value="ECO:0007669"/>
    <property type="project" value="UniProtKB-UniRule"/>
</dbReference>
<keyword evidence="5 9" id="KW-0653">Protein transport</keyword>
<feature type="transmembrane region" description="Helical" evidence="9">
    <location>
        <begin position="515"/>
        <end position="543"/>
    </location>
</feature>
<dbReference type="GO" id="GO:0015450">
    <property type="term" value="F:protein-transporting ATPase activity"/>
    <property type="evidence" value="ECO:0007669"/>
    <property type="project" value="InterPro"/>
</dbReference>
<evidence type="ECO:0000259" key="10">
    <source>
        <dbReference type="Pfam" id="PF02355"/>
    </source>
</evidence>
<dbReference type="RefSeq" id="WP_048597441.1">
    <property type="nucleotide sequence ID" value="NZ_CBFHGK010000003.1"/>
</dbReference>
<keyword evidence="7 9" id="KW-0811">Translocation</keyword>
<organism evidence="13 14">
    <name type="scientific">Nereida ignava</name>
    <dbReference type="NCBI Taxonomy" id="282199"/>
    <lineage>
        <taxon>Bacteria</taxon>
        <taxon>Pseudomonadati</taxon>
        <taxon>Pseudomonadota</taxon>
        <taxon>Alphaproteobacteria</taxon>
        <taxon>Rhodobacterales</taxon>
        <taxon>Roseobacteraceae</taxon>
        <taxon>Nereida</taxon>
    </lineage>
</organism>
<evidence type="ECO:0000256" key="9">
    <source>
        <dbReference type="HAMAP-Rule" id="MF_01463"/>
    </source>
</evidence>
<keyword evidence="14" id="KW-1185">Reference proteome</keyword>
<dbReference type="EMBL" id="CVQV01000002">
    <property type="protein sequence ID" value="CRK74142.1"/>
    <property type="molecule type" value="Genomic_DNA"/>
</dbReference>
<dbReference type="Pfam" id="PF22599">
    <property type="entry name" value="SecDF_P1_head"/>
    <property type="match status" value="1"/>
</dbReference>
<evidence type="ECO:0000313" key="14">
    <source>
        <dbReference type="Proteomes" id="UP000048949"/>
    </source>
</evidence>
<keyword evidence="4 9" id="KW-0812">Transmembrane</keyword>
<keyword evidence="6 9" id="KW-1133">Transmembrane helix</keyword>
<keyword evidence="8 9" id="KW-0472">Membrane</keyword>
<dbReference type="AlphaFoldDB" id="A0A0U1NHD3"/>
<dbReference type="Gene3D" id="3.30.1360.200">
    <property type="match status" value="1"/>
</dbReference>
<evidence type="ECO:0000313" key="13">
    <source>
        <dbReference type="EMBL" id="CRK74142.1"/>
    </source>
</evidence>
<evidence type="ECO:0000259" key="12">
    <source>
        <dbReference type="Pfam" id="PF22599"/>
    </source>
</evidence>
<evidence type="ECO:0000256" key="4">
    <source>
        <dbReference type="ARBA" id="ARBA00022692"/>
    </source>
</evidence>
<dbReference type="PANTHER" id="PTHR30081:SF1">
    <property type="entry name" value="PROTEIN TRANSLOCASE SUBUNIT SECD"/>
    <property type="match status" value="1"/>
</dbReference>
<dbReference type="InterPro" id="IPR005791">
    <property type="entry name" value="SecD"/>
</dbReference>
<dbReference type="PANTHER" id="PTHR30081">
    <property type="entry name" value="PROTEIN-EXPORT MEMBRANE PROTEIN SEC"/>
    <property type="match status" value="1"/>
</dbReference>
<accession>A0A0U1NHD3</accession>
<dbReference type="NCBIfam" id="TIGR00916">
    <property type="entry name" value="2A0604s01"/>
    <property type="match status" value="1"/>
</dbReference>
<evidence type="ECO:0000259" key="11">
    <source>
        <dbReference type="Pfam" id="PF21760"/>
    </source>
</evidence>
<evidence type="ECO:0000256" key="8">
    <source>
        <dbReference type="ARBA" id="ARBA00023136"/>
    </source>
</evidence>
<evidence type="ECO:0000256" key="2">
    <source>
        <dbReference type="ARBA" id="ARBA00022448"/>
    </source>
</evidence>
<dbReference type="Proteomes" id="UP000048949">
    <property type="component" value="Unassembled WGS sequence"/>
</dbReference>
<feature type="domain" description="SecDF P1 head subdomain" evidence="12">
    <location>
        <begin position="261"/>
        <end position="370"/>
    </location>
</feature>
<dbReference type="FunFam" id="1.20.1640.10:FF:000004">
    <property type="entry name" value="Protein translocase subunit SecD"/>
    <property type="match status" value="1"/>
</dbReference>
<dbReference type="HAMAP" id="MF_01463_B">
    <property type="entry name" value="SecD_B"/>
    <property type="match status" value="1"/>
</dbReference>
<comment type="caution">
    <text evidence="9">Lacks conserved residue(s) required for the propagation of feature annotation.</text>
</comment>
<feature type="domain" description="Protein translocase subunit SecDF P1" evidence="11">
    <location>
        <begin position="186"/>
        <end position="242"/>
    </location>
</feature>
<dbReference type="InterPro" id="IPR022813">
    <property type="entry name" value="SecD/SecF_arch_bac"/>
</dbReference>
<dbReference type="InterPro" id="IPR048634">
    <property type="entry name" value="SecD_SecF_C"/>
</dbReference>
<evidence type="ECO:0000256" key="6">
    <source>
        <dbReference type="ARBA" id="ARBA00022989"/>
    </source>
</evidence>
<comment type="similarity">
    <text evidence="9">Belongs to the SecD/SecF family. SecD subfamily.</text>
</comment>
<reference evidence="13 14" key="1">
    <citation type="submission" date="2015-04" db="EMBL/GenBank/DDBJ databases">
        <authorList>
            <person name="Syromyatnikov M.Y."/>
            <person name="Popov V.N."/>
        </authorList>
    </citation>
    <scope>NUCLEOTIDE SEQUENCE [LARGE SCALE GENOMIC DNA]</scope>
    <source>
        <strain evidence="13 14">CECT 5292</strain>
    </source>
</reference>
<comment type="subunit">
    <text evidence="9">Forms a complex with SecF. Part of the essential Sec protein translocation apparatus which comprises SecA, SecYEG and auxiliary proteins SecDF-YajC and YidC.</text>
</comment>
<dbReference type="Pfam" id="PF02355">
    <property type="entry name" value="SecD_SecF_C"/>
    <property type="match status" value="1"/>
</dbReference>
<feature type="transmembrane region" description="Helical" evidence="9">
    <location>
        <begin position="391"/>
        <end position="409"/>
    </location>
</feature>
<comment type="function">
    <text evidence="9">Part of the Sec protein translocase complex. Interacts with the SecYEG preprotein conducting channel. SecDF uses the proton motive force (PMF) to complete protein translocation after the ATP-dependent function of SecA.</text>
</comment>
<dbReference type="Gene3D" id="1.20.1640.10">
    <property type="entry name" value="Multidrug efflux transporter AcrB transmembrane domain"/>
    <property type="match status" value="1"/>
</dbReference>
<keyword evidence="3 9" id="KW-1003">Cell membrane</keyword>
<dbReference type="SUPFAM" id="SSF82866">
    <property type="entry name" value="Multidrug efflux transporter AcrB transmembrane domain"/>
    <property type="match status" value="1"/>
</dbReference>
<evidence type="ECO:0000256" key="1">
    <source>
        <dbReference type="ARBA" id="ARBA00004651"/>
    </source>
</evidence>
<protein>
    <recommendedName>
        <fullName evidence="9">Protein translocase subunit SecD</fullName>
    </recommendedName>
</protein>
<dbReference type="InterPro" id="IPR022645">
    <property type="entry name" value="SecD/SecF_bac"/>
</dbReference>